<dbReference type="Proteomes" id="UP001295423">
    <property type="component" value="Unassembled WGS sequence"/>
</dbReference>
<evidence type="ECO:0000256" key="6">
    <source>
        <dbReference type="ARBA" id="ARBA00023136"/>
    </source>
</evidence>
<evidence type="ECO:0000256" key="4">
    <source>
        <dbReference type="ARBA" id="ARBA00022729"/>
    </source>
</evidence>
<dbReference type="PANTHER" id="PTHR22811">
    <property type="entry name" value="TRANSMEMBRANE EMP24 DOMAIN-CONTAINING PROTEIN"/>
    <property type="match status" value="1"/>
</dbReference>
<proteinExistence type="inferred from homology"/>
<evidence type="ECO:0000256" key="2">
    <source>
        <dbReference type="ARBA" id="ARBA00007104"/>
    </source>
</evidence>
<dbReference type="InterPro" id="IPR015720">
    <property type="entry name" value="Emp24-like"/>
</dbReference>
<feature type="chain" id="PRO_5041993484" description="GOLD domain-containing protein" evidence="8">
    <location>
        <begin position="33"/>
        <end position="231"/>
    </location>
</feature>
<feature type="signal peptide" evidence="8">
    <location>
        <begin position="1"/>
        <end position="32"/>
    </location>
</feature>
<evidence type="ECO:0000313" key="11">
    <source>
        <dbReference type="Proteomes" id="UP001295423"/>
    </source>
</evidence>
<dbReference type="GO" id="GO:0016020">
    <property type="term" value="C:membrane"/>
    <property type="evidence" value="ECO:0007669"/>
    <property type="project" value="UniProtKB-SubCell"/>
</dbReference>
<reference evidence="10" key="1">
    <citation type="submission" date="2023-08" db="EMBL/GenBank/DDBJ databases">
        <authorList>
            <person name="Audoor S."/>
            <person name="Bilcke G."/>
        </authorList>
    </citation>
    <scope>NUCLEOTIDE SEQUENCE</scope>
</reference>
<evidence type="ECO:0000256" key="5">
    <source>
        <dbReference type="ARBA" id="ARBA00022989"/>
    </source>
</evidence>
<comment type="similarity">
    <text evidence="2">Belongs to the EMP24/GP25L family.</text>
</comment>
<protein>
    <recommendedName>
        <fullName evidence="9">GOLD domain-containing protein</fullName>
    </recommendedName>
</protein>
<dbReference type="AlphaFoldDB" id="A0AAD2CPG1"/>
<feature type="transmembrane region" description="Helical" evidence="7">
    <location>
        <begin position="199"/>
        <end position="221"/>
    </location>
</feature>
<accession>A0AAD2CPG1</accession>
<feature type="domain" description="GOLD" evidence="9">
    <location>
        <begin position="33"/>
        <end position="226"/>
    </location>
</feature>
<gene>
    <name evidence="10" type="ORF">CYCCA115_LOCUS6310</name>
</gene>
<evidence type="ECO:0000259" key="9">
    <source>
        <dbReference type="SMART" id="SM01190"/>
    </source>
</evidence>
<dbReference type="InterPro" id="IPR009038">
    <property type="entry name" value="GOLD_dom"/>
</dbReference>
<comment type="caution">
    <text evidence="10">The sequence shown here is derived from an EMBL/GenBank/DDBJ whole genome shotgun (WGS) entry which is preliminary data.</text>
</comment>
<dbReference type="Pfam" id="PF01105">
    <property type="entry name" value="EMP24_GP25L"/>
    <property type="match status" value="1"/>
</dbReference>
<evidence type="ECO:0000256" key="1">
    <source>
        <dbReference type="ARBA" id="ARBA00004479"/>
    </source>
</evidence>
<evidence type="ECO:0000256" key="8">
    <source>
        <dbReference type="SAM" id="SignalP"/>
    </source>
</evidence>
<keyword evidence="5 7" id="KW-1133">Transmembrane helix</keyword>
<evidence type="ECO:0000256" key="3">
    <source>
        <dbReference type="ARBA" id="ARBA00022692"/>
    </source>
</evidence>
<evidence type="ECO:0000313" key="10">
    <source>
        <dbReference type="EMBL" id="CAJ1938872.1"/>
    </source>
</evidence>
<keyword evidence="11" id="KW-1185">Reference proteome</keyword>
<dbReference type="SMART" id="SM01190">
    <property type="entry name" value="EMP24_GP25L"/>
    <property type="match status" value="1"/>
</dbReference>
<dbReference type="EMBL" id="CAKOGP040000779">
    <property type="protein sequence ID" value="CAJ1938872.1"/>
    <property type="molecule type" value="Genomic_DNA"/>
</dbReference>
<sequence length="231" mass="26402">MTTSNPSFVARRYLMLWTSIIAGCLLIQQCEASYVVKVEPYDEQCFYIAPSTHSTIYGDFEMLEDGLSPKPISVLVTDAQDSRTLYRSRTNVRKGSFKVEANPREKIYICVQNGLVAAGNKNIQRKGKTKSDGLPRLVGLDISVEERDLHDEIHQTHSKILSKAVMLSKELTKLKNHHEYMRAREAKHRETVEHTFSKLLGWALAQASGVILIAVGQILYLKRFLERRRYM</sequence>
<keyword evidence="3 7" id="KW-0812">Transmembrane</keyword>
<keyword evidence="4 8" id="KW-0732">Signal</keyword>
<organism evidence="10 11">
    <name type="scientific">Cylindrotheca closterium</name>
    <dbReference type="NCBI Taxonomy" id="2856"/>
    <lineage>
        <taxon>Eukaryota</taxon>
        <taxon>Sar</taxon>
        <taxon>Stramenopiles</taxon>
        <taxon>Ochrophyta</taxon>
        <taxon>Bacillariophyta</taxon>
        <taxon>Bacillariophyceae</taxon>
        <taxon>Bacillariophycidae</taxon>
        <taxon>Bacillariales</taxon>
        <taxon>Bacillariaceae</taxon>
        <taxon>Cylindrotheca</taxon>
    </lineage>
</organism>
<evidence type="ECO:0000256" key="7">
    <source>
        <dbReference type="SAM" id="Phobius"/>
    </source>
</evidence>
<comment type="subcellular location">
    <subcellularLocation>
        <location evidence="1">Membrane</location>
        <topology evidence="1">Single-pass type I membrane protein</topology>
    </subcellularLocation>
</comment>
<name>A0AAD2CPG1_9STRA</name>
<keyword evidence="6 7" id="KW-0472">Membrane</keyword>